<dbReference type="InterPro" id="IPR014811">
    <property type="entry name" value="ArgoL1"/>
</dbReference>
<feature type="compositionally biased region" description="Gly residues" evidence="3">
    <location>
        <begin position="21"/>
        <end position="59"/>
    </location>
</feature>
<sequence>MDSKYGGGCGRGRGHWRGSGSRSGRGGDGPAGRGGGGYGGGRYGGQGGRDGEGRGGGGRGGKEWVMKRKPAPPAVSTASSSSGSVECILSREDVRMQPPAPPVAVPLSGTRVPMRRPDGGGSVSTAKVKLLVNHFKVNLRDESSRSTIFHYDIDIDIKTDRDSPKASGGKQLSKADLPTFKEELSKHLSSAFAYDGNRILFTCEELPHSEIVGSFSVEVGSTTYNVSVKLNKQLPLSQLSEQLVPTEVLKGLGVIVREASSKGKIVIGQGIYSPSKENTGPVVLLTGTHQTLKCTQNGLVLCVDYSVMPFHNAGRVLDIVRTLVRRLYHTTKLDKYQLEDLKNELRGKRVTVTHRGQTKPEYIVKGLTDEPASKITFVDSKSGKQTKILDYYSDRYNKVIEYPELPCLDLSKSKDKPNYVPIELCHLLEGQRYPKASLDKRGDINIKLKRKGLISADKRKQEILDLVGAKDGPCRGEVADKFGISLDVKMMEVTGRILPRPNLKLISNTQAKGQNLEFWGIVDFSENPNGAALKIDTFIDNIVSGNLGIQMKREPCYDRRLDMAVLSNPHQLYEELKQAVEKKLQLLFCRMSKKHTGYKTLKFICETQLGIQTQCFLSKNQYISNLAMKINGKIGGSNIQLSADAESLPLVSDALYMFIGADVNHPPSGNMDSPSIAAVVASVDDGASKYVSRIRAQDPRCEEIQELGDMCKELIGVFQKQNGKKPQRIVYFRDGVSDGQFDMVLDKELADIEKKINEKGYSPTITVIVAKKRHHTRLFPKNPKNPEANVRPGTVVDTDVVDRAAFDFYLCSHDAPIGTSRPTHYYSLWDKNRFNSDELQKLVYNLCFVSARCISARCIKPLSLATPIYYADLAAYRGRLYYDGMMASQFHDQGPSSSAASSSAGASDYSKNFRKPHKDLEDNMFFI</sequence>
<dbReference type="PROSITE" id="PS50821">
    <property type="entry name" value="PAZ"/>
    <property type="match status" value="1"/>
</dbReference>
<dbReference type="GO" id="GO:0003723">
    <property type="term" value="F:RNA binding"/>
    <property type="evidence" value="ECO:0007669"/>
    <property type="project" value="InterPro"/>
</dbReference>
<evidence type="ECO:0000259" key="5">
    <source>
        <dbReference type="PROSITE" id="PS50822"/>
    </source>
</evidence>
<dbReference type="SMART" id="SM01163">
    <property type="entry name" value="DUF1785"/>
    <property type="match status" value="1"/>
</dbReference>
<dbReference type="PROSITE" id="PS50822">
    <property type="entry name" value="PIWI"/>
    <property type="match status" value="1"/>
</dbReference>
<dbReference type="AlphaFoldDB" id="A0A8J5T2B6"/>
<accession>A0A8J5T2B6</accession>
<dbReference type="Proteomes" id="UP000729402">
    <property type="component" value="Unassembled WGS sequence"/>
</dbReference>
<feature type="compositionally biased region" description="Low complexity" evidence="3">
    <location>
        <begin position="74"/>
        <end position="84"/>
    </location>
</feature>
<dbReference type="SMART" id="SM00949">
    <property type="entry name" value="PAZ"/>
    <property type="match status" value="1"/>
</dbReference>
<dbReference type="GO" id="GO:0031047">
    <property type="term" value="P:regulatory ncRNA-mediated gene silencing"/>
    <property type="evidence" value="ECO:0007669"/>
    <property type="project" value="UniProtKB-KW"/>
</dbReference>
<organism evidence="6 7">
    <name type="scientific">Zizania palustris</name>
    <name type="common">Northern wild rice</name>
    <dbReference type="NCBI Taxonomy" id="103762"/>
    <lineage>
        <taxon>Eukaryota</taxon>
        <taxon>Viridiplantae</taxon>
        <taxon>Streptophyta</taxon>
        <taxon>Embryophyta</taxon>
        <taxon>Tracheophyta</taxon>
        <taxon>Spermatophyta</taxon>
        <taxon>Magnoliopsida</taxon>
        <taxon>Liliopsida</taxon>
        <taxon>Poales</taxon>
        <taxon>Poaceae</taxon>
        <taxon>BOP clade</taxon>
        <taxon>Oryzoideae</taxon>
        <taxon>Oryzeae</taxon>
        <taxon>Zizaniinae</taxon>
        <taxon>Zizania</taxon>
    </lineage>
</organism>
<evidence type="ECO:0000256" key="1">
    <source>
        <dbReference type="ARBA" id="ARBA00008201"/>
    </source>
</evidence>
<evidence type="ECO:0000259" key="4">
    <source>
        <dbReference type="PROSITE" id="PS50821"/>
    </source>
</evidence>
<dbReference type="InterPro" id="IPR032474">
    <property type="entry name" value="Argonaute_N"/>
</dbReference>
<feature type="domain" description="Piwi" evidence="5">
    <location>
        <begin position="586"/>
        <end position="883"/>
    </location>
</feature>
<feature type="domain" description="PAZ" evidence="4">
    <location>
        <begin position="319"/>
        <end position="429"/>
    </location>
</feature>
<dbReference type="InterPro" id="IPR045246">
    <property type="entry name" value="Piwi_ago-like"/>
</dbReference>
<dbReference type="EMBL" id="JAAALK010000285">
    <property type="protein sequence ID" value="KAG8066276.1"/>
    <property type="molecule type" value="Genomic_DNA"/>
</dbReference>
<feature type="region of interest" description="Disordered" evidence="3">
    <location>
        <begin position="1"/>
        <end position="122"/>
    </location>
</feature>
<dbReference type="Pfam" id="PF02171">
    <property type="entry name" value="Piwi"/>
    <property type="match status" value="1"/>
</dbReference>
<reference evidence="6" key="1">
    <citation type="journal article" date="2021" name="bioRxiv">
        <title>Whole Genome Assembly and Annotation of Northern Wild Rice, Zizania palustris L., Supports a Whole Genome Duplication in the Zizania Genus.</title>
        <authorList>
            <person name="Haas M."/>
            <person name="Kono T."/>
            <person name="Macchietto M."/>
            <person name="Millas R."/>
            <person name="McGilp L."/>
            <person name="Shao M."/>
            <person name="Duquette J."/>
            <person name="Hirsch C.N."/>
            <person name="Kimball J."/>
        </authorList>
    </citation>
    <scope>NUCLEOTIDE SEQUENCE</scope>
    <source>
        <tissue evidence="6">Fresh leaf tissue</tissue>
    </source>
</reference>
<dbReference type="CDD" id="cd04657">
    <property type="entry name" value="Piwi_ago-like"/>
    <property type="match status" value="1"/>
</dbReference>
<dbReference type="CDD" id="cd02846">
    <property type="entry name" value="PAZ_argonaute_like"/>
    <property type="match status" value="1"/>
</dbReference>
<gene>
    <name evidence="6" type="ORF">GUJ93_ZPchr0004g39746</name>
</gene>
<dbReference type="InterPro" id="IPR003165">
    <property type="entry name" value="Piwi"/>
</dbReference>
<dbReference type="InterPro" id="IPR003100">
    <property type="entry name" value="PAZ_dom"/>
</dbReference>
<dbReference type="Pfam" id="PF02170">
    <property type="entry name" value="PAZ"/>
    <property type="match status" value="1"/>
</dbReference>
<comment type="caution">
    <text evidence="6">The sequence shown here is derived from an EMBL/GenBank/DDBJ whole genome shotgun (WGS) entry which is preliminary data.</text>
</comment>
<evidence type="ECO:0000313" key="6">
    <source>
        <dbReference type="EMBL" id="KAG8066276.1"/>
    </source>
</evidence>
<evidence type="ECO:0000313" key="7">
    <source>
        <dbReference type="Proteomes" id="UP000729402"/>
    </source>
</evidence>
<dbReference type="OrthoDB" id="10252740at2759"/>
<evidence type="ECO:0000256" key="2">
    <source>
        <dbReference type="ARBA" id="ARBA00023158"/>
    </source>
</evidence>
<reference evidence="6" key="2">
    <citation type="submission" date="2021-02" db="EMBL/GenBank/DDBJ databases">
        <authorList>
            <person name="Kimball J.A."/>
            <person name="Haas M.W."/>
            <person name="Macchietto M."/>
            <person name="Kono T."/>
            <person name="Duquette J."/>
            <person name="Shao M."/>
        </authorList>
    </citation>
    <scope>NUCLEOTIDE SEQUENCE</scope>
    <source>
        <tissue evidence="6">Fresh leaf tissue</tissue>
    </source>
</reference>
<dbReference type="SMART" id="SM00950">
    <property type="entry name" value="Piwi"/>
    <property type="match status" value="1"/>
</dbReference>
<dbReference type="PANTHER" id="PTHR22891">
    <property type="entry name" value="EUKARYOTIC TRANSLATION INITIATION FACTOR 2C"/>
    <property type="match status" value="1"/>
</dbReference>
<feature type="compositionally biased region" description="Gly residues" evidence="3">
    <location>
        <begin position="1"/>
        <end position="11"/>
    </location>
</feature>
<keyword evidence="7" id="KW-1185">Reference proteome</keyword>
<dbReference type="Pfam" id="PF16486">
    <property type="entry name" value="ArgoN"/>
    <property type="match status" value="1"/>
</dbReference>
<proteinExistence type="inferred from homology"/>
<comment type="similarity">
    <text evidence="1">Belongs to the argonaute family. Ago subfamily.</text>
</comment>
<protein>
    <submittedName>
        <fullName evidence="6">Uncharacterized protein</fullName>
    </submittedName>
</protein>
<evidence type="ECO:0000256" key="3">
    <source>
        <dbReference type="SAM" id="MobiDB-lite"/>
    </source>
</evidence>
<name>A0A8J5T2B6_ZIZPA</name>
<dbReference type="Pfam" id="PF08699">
    <property type="entry name" value="ArgoL1"/>
    <property type="match status" value="1"/>
</dbReference>
<keyword evidence="2" id="KW-0943">RNA-mediated gene silencing</keyword>